<dbReference type="Pfam" id="PF07841">
    <property type="entry name" value="DM4_12"/>
    <property type="match status" value="1"/>
</dbReference>
<name>A0A1B0CSE9_LUTLO</name>
<keyword evidence="2" id="KW-1185">Reference proteome</keyword>
<dbReference type="PANTHER" id="PTHR21398:SF7">
    <property type="entry name" value="LP19941P"/>
    <property type="match status" value="1"/>
</dbReference>
<organism evidence="1 2">
    <name type="scientific">Lutzomyia longipalpis</name>
    <name type="common">Sand fly</name>
    <dbReference type="NCBI Taxonomy" id="7200"/>
    <lineage>
        <taxon>Eukaryota</taxon>
        <taxon>Metazoa</taxon>
        <taxon>Ecdysozoa</taxon>
        <taxon>Arthropoda</taxon>
        <taxon>Hexapoda</taxon>
        <taxon>Insecta</taxon>
        <taxon>Pterygota</taxon>
        <taxon>Neoptera</taxon>
        <taxon>Endopterygota</taxon>
        <taxon>Diptera</taxon>
        <taxon>Nematocera</taxon>
        <taxon>Psychodoidea</taxon>
        <taxon>Psychodidae</taxon>
        <taxon>Lutzomyia</taxon>
        <taxon>Lutzomyia</taxon>
    </lineage>
</organism>
<dbReference type="InterPro" id="IPR006631">
    <property type="entry name" value="DM4_12"/>
</dbReference>
<accession>A0A1B0CSE9</accession>
<dbReference type="AlphaFoldDB" id="A0A1B0CSE9"/>
<dbReference type="Proteomes" id="UP000092461">
    <property type="component" value="Unassembled WGS sequence"/>
</dbReference>
<evidence type="ECO:0000313" key="1">
    <source>
        <dbReference type="EnsemblMetazoa" id="LLOJ007798-PA"/>
    </source>
</evidence>
<sequence length="126" mass="14692">MTIGIIGNPSDQFISWALNWGVAYELPTNQSYFVGLSPVIARRFRRDLYGKLELAMNDMGYNGKDCILKALCQSHQYFKQRGSNMVEEMLRTIFSLPKQKVFSFEHRDLIDYDMAHRRGRKKNTCC</sequence>
<proteinExistence type="predicted"/>
<dbReference type="PANTHER" id="PTHR21398">
    <property type="entry name" value="AGAP007094-PA"/>
    <property type="match status" value="1"/>
</dbReference>
<dbReference type="EMBL" id="AJWK01025959">
    <property type="status" value="NOT_ANNOTATED_CDS"/>
    <property type="molecule type" value="Genomic_DNA"/>
</dbReference>
<dbReference type="VEuPathDB" id="VectorBase:LLONM1_005675"/>
<dbReference type="EnsemblMetazoa" id="LLOJ007798-RA">
    <property type="protein sequence ID" value="LLOJ007798-PA"/>
    <property type="gene ID" value="LLOJ007798"/>
</dbReference>
<dbReference type="VEuPathDB" id="VectorBase:LLOJ007798"/>
<dbReference type="EMBL" id="AJWK01025960">
    <property type="status" value="NOT_ANNOTATED_CDS"/>
    <property type="molecule type" value="Genomic_DNA"/>
</dbReference>
<protein>
    <submittedName>
        <fullName evidence="1">Uncharacterized protein</fullName>
    </submittedName>
</protein>
<reference evidence="1" key="1">
    <citation type="submission" date="2020-05" db="UniProtKB">
        <authorList>
            <consortium name="EnsemblMetazoa"/>
        </authorList>
    </citation>
    <scope>IDENTIFICATION</scope>
    <source>
        <strain evidence="1">Jacobina</strain>
    </source>
</reference>
<evidence type="ECO:0000313" key="2">
    <source>
        <dbReference type="Proteomes" id="UP000092461"/>
    </source>
</evidence>
<dbReference type="SMART" id="SM00718">
    <property type="entry name" value="DM4_12"/>
    <property type="match status" value="1"/>
</dbReference>